<gene>
    <name evidence="3" type="ORF">JCM10512_3638</name>
</gene>
<evidence type="ECO:0000256" key="1">
    <source>
        <dbReference type="ARBA" id="ARBA00022729"/>
    </source>
</evidence>
<keyword evidence="1" id="KW-0732">Signal</keyword>
<dbReference type="EMBL" id="BAIV01000024">
    <property type="protein sequence ID" value="GAE85224.1"/>
    <property type="molecule type" value="Genomic_DNA"/>
</dbReference>
<dbReference type="GO" id="GO:0004222">
    <property type="term" value="F:metalloendopeptidase activity"/>
    <property type="evidence" value="ECO:0007669"/>
    <property type="project" value="TreeGrafter"/>
</dbReference>
<dbReference type="SUPFAM" id="SSF51261">
    <property type="entry name" value="Duplicated hybrid motif"/>
    <property type="match status" value="1"/>
</dbReference>
<dbReference type="PANTHER" id="PTHR21666:SF289">
    <property type="entry name" value="L-ALA--D-GLU ENDOPEPTIDASE"/>
    <property type="match status" value="1"/>
</dbReference>
<dbReference type="Pfam" id="PF01551">
    <property type="entry name" value="Peptidase_M23"/>
    <property type="match status" value="1"/>
</dbReference>
<comment type="caution">
    <text evidence="3">The sequence shown here is derived from an EMBL/GenBank/DDBJ whole genome shotgun (WGS) entry which is preliminary data.</text>
</comment>
<dbReference type="InterPro" id="IPR050570">
    <property type="entry name" value="Cell_wall_metabolism_enzyme"/>
</dbReference>
<dbReference type="Proteomes" id="UP000019131">
    <property type="component" value="Unassembled WGS sequence"/>
</dbReference>
<dbReference type="Gene3D" id="2.70.70.10">
    <property type="entry name" value="Glucose Permease (Domain IIA)"/>
    <property type="match status" value="1"/>
</dbReference>
<organism evidence="3 4">
    <name type="scientific">Bacteroides reticulotermitis JCM 10512</name>
    <dbReference type="NCBI Taxonomy" id="1445607"/>
    <lineage>
        <taxon>Bacteria</taxon>
        <taxon>Pseudomonadati</taxon>
        <taxon>Bacteroidota</taxon>
        <taxon>Bacteroidia</taxon>
        <taxon>Bacteroidales</taxon>
        <taxon>Bacteroidaceae</taxon>
        <taxon>Bacteroides</taxon>
    </lineage>
</organism>
<accession>W4UXI7</accession>
<dbReference type="PANTHER" id="PTHR21666">
    <property type="entry name" value="PEPTIDASE-RELATED"/>
    <property type="match status" value="1"/>
</dbReference>
<protein>
    <submittedName>
        <fullName evidence="3">Membrane protein related to metalloendopeptidases</fullName>
    </submittedName>
</protein>
<dbReference type="InterPro" id="IPR016047">
    <property type="entry name" value="M23ase_b-sheet_dom"/>
</dbReference>
<keyword evidence="4" id="KW-1185">Reference proteome</keyword>
<dbReference type="AlphaFoldDB" id="W4UXI7"/>
<name>W4UXI7_9BACE</name>
<sequence length="49" mass="5469">MLKREGDRVKGGEAIALVGNSGTLSTGPHLHFELWYKGRPVNPEKYIVF</sequence>
<evidence type="ECO:0000313" key="4">
    <source>
        <dbReference type="Proteomes" id="UP000019131"/>
    </source>
</evidence>
<dbReference type="InterPro" id="IPR011055">
    <property type="entry name" value="Dup_hybrid_motif"/>
</dbReference>
<evidence type="ECO:0000313" key="3">
    <source>
        <dbReference type="EMBL" id="GAE85224.1"/>
    </source>
</evidence>
<proteinExistence type="predicted"/>
<feature type="domain" description="M23ase beta-sheet core" evidence="2">
    <location>
        <begin position="4"/>
        <end position="43"/>
    </location>
</feature>
<evidence type="ECO:0000259" key="2">
    <source>
        <dbReference type="Pfam" id="PF01551"/>
    </source>
</evidence>
<dbReference type="STRING" id="1445607.JCM10512_3638"/>
<dbReference type="CDD" id="cd12797">
    <property type="entry name" value="M23_peptidase"/>
    <property type="match status" value="1"/>
</dbReference>
<reference evidence="3 4" key="1">
    <citation type="journal article" date="2014" name="Genome Announc.">
        <title>Draft Genome Sequence of Bacteroides reticulotermitis Strain JCM 10512T, Isolated from the Gut of a Termite.</title>
        <authorList>
            <person name="Yuki M."/>
            <person name="Oshima K."/>
            <person name="Suda W."/>
            <person name="Sakamoto M."/>
            <person name="Iida T."/>
            <person name="Hattori M."/>
            <person name="Ohkuma M."/>
        </authorList>
    </citation>
    <scope>NUCLEOTIDE SEQUENCE [LARGE SCALE GENOMIC DNA]</scope>
    <source>
        <strain evidence="3 4">JCM 10512</strain>
    </source>
</reference>